<evidence type="ECO:0008006" key="3">
    <source>
        <dbReference type="Google" id="ProtNLM"/>
    </source>
</evidence>
<comment type="caution">
    <text evidence="1">The sequence shown here is derived from an EMBL/GenBank/DDBJ whole genome shotgun (WGS) entry which is preliminary data.</text>
</comment>
<keyword evidence="2" id="KW-1185">Reference proteome</keyword>
<organism evidence="1 2">
    <name type="scientific">Stylosanthes scabra</name>
    <dbReference type="NCBI Taxonomy" id="79078"/>
    <lineage>
        <taxon>Eukaryota</taxon>
        <taxon>Viridiplantae</taxon>
        <taxon>Streptophyta</taxon>
        <taxon>Embryophyta</taxon>
        <taxon>Tracheophyta</taxon>
        <taxon>Spermatophyta</taxon>
        <taxon>Magnoliopsida</taxon>
        <taxon>eudicotyledons</taxon>
        <taxon>Gunneridae</taxon>
        <taxon>Pentapetalae</taxon>
        <taxon>rosids</taxon>
        <taxon>fabids</taxon>
        <taxon>Fabales</taxon>
        <taxon>Fabaceae</taxon>
        <taxon>Papilionoideae</taxon>
        <taxon>50 kb inversion clade</taxon>
        <taxon>dalbergioids sensu lato</taxon>
        <taxon>Dalbergieae</taxon>
        <taxon>Pterocarpus clade</taxon>
        <taxon>Stylosanthes</taxon>
    </lineage>
</organism>
<gene>
    <name evidence="1" type="ORF">PIB30_083798</name>
</gene>
<dbReference type="EMBL" id="JASCZI010242993">
    <property type="protein sequence ID" value="MED6212489.1"/>
    <property type="molecule type" value="Genomic_DNA"/>
</dbReference>
<reference evidence="1 2" key="1">
    <citation type="journal article" date="2023" name="Plants (Basel)">
        <title>Bridging the Gap: Combining Genomics and Transcriptomics Approaches to Understand Stylosanthes scabra, an Orphan Legume from the Brazilian Caatinga.</title>
        <authorList>
            <person name="Ferreira-Neto J.R.C."/>
            <person name="da Silva M.D."/>
            <person name="Binneck E."/>
            <person name="de Melo N.F."/>
            <person name="da Silva R.H."/>
            <person name="de Melo A.L.T.M."/>
            <person name="Pandolfi V."/>
            <person name="Bustamante F.O."/>
            <person name="Brasileiro-Vidal A.C."/>
            <person name="Benko-Iseppon A.M."/>
        </authorList>
    </citation>
    <scope>NUCLEOTIDE SEQUENCE [LARGE SCALE GENOMIC DNA]</scope>
    <source>
        <tissue evidence="1">Leaves</tissue>
    </source>
</reference>
<sequence>MPPLSQLLSPLPPPLAAAALLTSSLQPITSVADCAPSPLPHNNLSLFQRCLHLELLALLLASSHNNFSLSYLPSSSP</sequence>
<name>A0ABU6YT59_9FABA</name>
<feature type="non-terminal residue" evidence="1">
    <location>
        <position position="77"/>
    </location>
</feature>
<dbReference type="Proteomes" id="UP001341840">
    <property type="component" value="Unassembled WGS sequence"/>
</dbReference>
<protein>
    <recommendedName>
        <fullName evidence="3">Secreted protein</fullName>
    </recommendedName>
</protein>
<evidence type="ECO:0000313" key="2">
    <source>
        <dbReference type="Proteomes" id="UP001341840"/>
    </source>
</evidence>
<evidence type="ECO:0000313" key="1">
    <source>
        <dbReference type="EMBL" id="MED6212489.1"/>
    </source>
</evidence>
<accession>A0ABU6YT59</accession>
<proteinExistence type="predicted"/>